<comment type="caution">
    <text evidence="1">The sequence shown here is derived from an EMBL/GenBank/DDBJ whole genome shotgun (WGS) entry which is preliminary data.</text>
</comment>
<evidence type="ECO:0000313" key="1">
    <source>
        <dbReference type="EMBL" id="MFC6723522.1"/>
    </source>
</evidence>
<dbReference type="InterPro" id="IPR036388">
    <property type="entry name" value="WH-like_DNA-bd_sf"/>
</dbReference>
<dbReference type="Proteomes" id="UP001596328">
    <property type="component" value="Unassembled WGS sequence"/>
</dbReference>
<dbReference type="Gene3D" id="1.10.10.10">
    <property type="entry name" value="Winged helix-like DNA-binding domain superfamily/Winged helix DNA-binding domain"/>
    <property type="match status" value="1"/>
</dbReference>
<name>A0ABD5RWY5_9EURY</name>
<keyword evidence="2" id="KW-1185">Reference proteome</keyword>
<protein>
    <submittedName>
        <fullName evidence="1">Winged helix-turn-helix domain-containing protein</fullName>
    </submittedName>
</protein>
<evidence type="ECO:0000313" key="2">
    <source>
        <dbReference type="Proteomes" id="UP001596328"/>
    </source>
</evidence>
<dbReference type="AlphaFoldDB" id="A0ABD5RWY5"/>
<reference evidence="1 2" key="1">
    <citation type="journal article" date="2019" name="Int. J. Syst. Evol. Microbiol.">
        <title>The Global Catalogue of Microorganisms (GCM) 10K type strain sequencing project: providing services to taxonomists for standard genome sequencing and annotation.</title>
        <authorList>
            <consortium name="The Broad Institute Genomics Platform"/>
            <consortium name="The Broad Institute Genome Sequencing Center for Infectious Disease"/>
            <person name="Wu L."/>
            <person name="Ma J."/>
        </authorList>
    </citation>
    <scope>NUCLEOTIDE SEQUENCE [LARGE SCALE GENOMIC DNA]</scope>
    <source>
        <strain evidence="1 2">NBRC 111368</strain>
    </source>
</reference>
<dbReference type="GO" id="GO:0006355">
    <property type="term" value="P:regulation of DNA-templated transcription"/>
    <property type="evidence" value="ECO:0007669"/>
    <property type="project" value="UniProtKB-ARBA"/>
</dbReference>
<dbReference type="InterPro" id="IPR036390">
    <property type="entry name" value="WH_DNA-bd_sf"/>
</dbReference>
<sequence length="103" mass="12158">MTNRTQTNNVRSFFFNEKPYHALLYVYKKEKTYASEVSNEIDTTYSHAVKKLNRMKELGLVTKESKGRKELYRVTDTGRKLASLFEQVESDVHDRPVPLRQRT</sequence>
<gene>
    <name evidence="1" type="ORF">ACFQE1_03775</name>
</gene>
<accession>A0ABD5RWY5</accession>
<organism evidence="1 2">
    <name type="scientific">Halobium palmae</name>
    <dbReference type="NCBI Taxonomy" id="1776492"/>
    <lineage>
        <taxon>Archaea</taxon>
        <taxon>Methanobacteriati</taxon>
        <taxon>Methanobacteriota</taxon>
        <taxon>Stenosarchaea group</taxon>
        <taxon>Halobacteria</taxon>
        <taxon>Halobacteriales</taxon>
        <taxon>Haloferacaceae</taxon>
        <taxon>Halobium</taxon>
    </lineage>
</organism>
<dbReference type="SUPFAM" id="SSF46785">
    <property type="entry name" value="Winged helix' DNA-binding domain"/>
    <property type="match status" value="1"/>
</dbReference>
<dbReference type="EMBL" id="JBHSWU010000022">
    <property type="protein sequence ID" value="MFC6723522.1"/>
    <property type="molecule type" value="Genomic_DNA"/>
</dbReference>
<proteinExistence type="predicted"/>